<evidence type="ECO:0000256" key="9">
    <source>
        <dbReference type="PROSITE-ProRule" id="PRU00277"/>
    </source>
</evidence>
<evidence type="ECO:0000256" key="1">
    <source>
        <dbReference type="ARBA" id="ARBA00000971"/>
    </source>
</evidence>
<comment type="function">
    <text evidence="8">Also involved in hydrogenase metallocenter assembly, probably by participating in the nickel insertion step. This function in hydrogenase biosynthesis requires chaperone activity and the presence of the metal-binding domain, but not PPIase activity.</text>
</comment>
<evidence type="ECO:0000256" key="6">
    <source>
        <dbReference type="ARBA" id="ARBA00023186"/>
    </source>
</evidence>
<gene>
    <name evidence="11" type="ORF">FOKN1_0233</name>
</gene>
<dbReference type="Proteomes" id="UP000218765">
    <property type="component" value="Chromosome"/>
</dbReference>
<name>A0A1Z4VM16_9GAMM</name>
<evidence type="ECO:0000313" key="12">
    <source>
        <dbReference type="Proteomes" id="UP000218765"/>
    </source>
</evidence>
<comment type="subcellular location">
    <subcellularLocation>
        <location evidence="2">Cytoplasm</location>
    </subcellularLocation>
</comment>
<dbReference type="InterPro" id="IPR046357">
    <property type="entry name" value="PPIase_dom_sf"/>
</dbReference>
<evidence type="ECO:0000313" key="11">
    <source>
        <dbReference type="EMBL" id="BAZ92637.1"/>
    </source>
</evidence>
<evidence type="ECO:0000259" key="10">
    <source>
        <dbReference type="PROSITE" id="PS50059"/>
    </source>
</evidence>
<keyword evidence="6" id="KW-0143">Chaperone</keyword>
<comment type="similarity">
    <text evidence="3">Belongs to the FKBP-type PPIase family.</text>
</comment>
<protein>
    <recommendedName>
        <fullName evidence="9">peptidylprolyl isomerase</fullName>
        <ecNumber evidence="9">5.2.1.8</ecNumber>
    </recommendedName>
</protein>
<dbReference type="InterPro" id="IPR001179">
    <property type="entry name" value="PPIase_FKBP_dom"/>
</dbReference>
<evidence type="ECO:0000256" key="3">
    <source>
        <dbReference type="ARBA" id="ARBA00006577"/>
    </source>
</evidence>
<keyword evidence="12" id="KW-1185">Reference proteome</keyword>
<dbReference type="KEGG" id="ttc:FOKN1_0233"/>
<dbReference type="PANTHER" id="PTHR47861:SF3">
    <property type="entry name" value="FKBP-TYPE PEPTIDYL-PROLYL CIS-TRANS ISOMERASE SLYD"/>
    <property type="match status" value="1"/>
</dbReference>
<dbReference type="PANTHER" id="PTHR47861">
    <property type="entry name" value="FKBP-TYPE PEPTIDYL-PROLYL CIS-TRANS ISOMERASE SLYD"/>
    <property type="match status" value="1"/>
</dbReference>
<dbReference type="EC" id="5.2.1.8" evidence="9"/>
<dbReference type="GO" id="GO:0042026">
    <property type="term" value="P:protein refolding"/>
    <property type="evidence" value="ECO:0007669"/>
    <property type="project" value="UniProtKB-ARBA"/>
</dbReference>
<keyword evidence="5 9" id="KW-0697">Rotamase</keyword>
<evidence type="ECO:0000256" key="4">
    <source>
        <dbReference type="ARBA" id="ARBA00022490"/>
    </source>
</evidence>
<dbReference type="AlphaFoldDB" id="A0A1Z4VM16"/>
<dbReference type="Gene3D" id="3.10.50.40">
    <property type="match status" value="1"/>
</dbReference>
<dbReference type="OrthoDB" id="9808891at2"/>
<dbReference type="RefSeq" id="WP_096363909.1">
    <property type="nucleotide sequence ID" value="NZ_AP018052.1"/>
</dbReference>
<dbReference type="GO" id="GO:0005737">
    <property type="term" value="C:cytoplasm"/>
    <property type="evidence" value="ECO:0007669"/>
    <property type="project" value="UniProtKB-SubCell"/>
</dbReference>
<dbReference type="EMBL" id="AP018052">
    <property type="protein sequence ID" value="BAZ92637.1"/>
    <property type="molecule type" value="Genomic_DNA"/>
</dbReference>
<evidence type="ECO:0000256" key="5">
    <source>
        <dbReference type="ARBA" id="ARBA00023110"/>
    </source>
</evidence>
<dbReference type="GO" id="GO:0003755">
    <property type="term" value="F:peptidyl-prolyl cis-trans isomerase activity"/>
    <property type="evidence" value="ECO:0007669"/>
    <property type="project" value="UniProtKB-KW"/>
</dbReference>
<organism evidence="11 12">
    <name type="scientific">Thiohalobacter thiocyanaticus</name>
    <dbReference type="NCBI Taxonomy" id="585455"/>
    <lineage>
        <taxon>Bacteria</taxon>
        <taxon>Pseudomonadati</taxon>
        <taxon>Pseudomonadota</taxon>
        <taxon>Gammaproteobacteria</taxon>
        <taxon>Thiohalobacterales</taxon>
        <taxon>Thiohalobacteraceae</taxon>
        <taxon>Thiohalobacter</taxon>
    </lineage>
</organism>
<feature type="domain" description="PPIase FKBP-type" evidence="10">
    <location>
        <begin position="9"/>
        <end position="103"/>
    </location>
</feature>
<comment type="catalytic activity">
    <reaction evidence="1 9">
        <text>[protein]-peptidylproline (omega=180) = [protein]-peptidylproline (omega=0)</text>
        <dbReference type="Rhea" id="RHEA:16237"/>
        <dbReference type="Rhea" id="RHEA-COMP:10747"/>
        <dbReference type="Rhea" id="RHEA-COMP:10748"/>
        <dbReference type="ChEBI" id="CHEBI:83833"/>
        <dbReference type="ChEBI" id="CHEBI:83834"/>
        <dbReference type="EC" id="5.2.1.8"/>
    </reaction>
</comment>
<evidence type="ECO:0000256" key="2">
    <source>
        <dbReference type="ARBA" id="ARBA00004496"/>
    </source>
</evidence>
<evidence type="ECO:0000256" key="7">
    <source>
        <dbReference type="ARBA" id="ARBA00023235"/>
    </source>
</evidence>
<dbReference type="SUPFAM" id="SSF54534">
    <property type="entry name" value="FKBP-like"/>
    <property type="match status" value="1"/>
</dbReference>
<reference evidence="11 12" key="1">
    <citation type="submission" date="2017-05" db="EMBL/GenBank/DDBJ databases">
        <title>Thiocyanate degradation by Thiohalobacter thiocyanaticus FOKN1.</title>
        <authorList>
            <person name="Oshiki M."/>
            <person name="Fukushima T."/>
            <person name="Kawano S."/>
            <person name="Nakagawa J."/>
        </authorList>
    </citation>
    <scope>NUCLEOTIDE SEQUENCE [LARGE SCALE GENOMIC DNA]</scope>
    <source>
        <strain evidence="11 12">FOKN1</strain>
    </source>
</reference>
<accession>A0A1Z4VM16</accession>
<proteinExistence type="inferred from homology"/>
<sequence>MSEQRIAPNKLVAITYSIKDEAGELLEHSDMPISYIHGGRSDLFEKIEAALEGRQVGEIVEVSLAPEEAFGEYDPSLTFTDDLDNVPEQYRQLGAEVEMRSDQGESRVFHVTNIGNGKLTVDGNHPFAGKTLTFTVEVKDVRDATAEDIAAAGEGAGEQLH</sequence>
<evidence type="ECO:0000256" key="8">
    <source>
        <dbReference type="ARBA" id="ARBA00037071"/>
    </source>
</evidence>
<dbReference type="PROSITE" id="PS50059">
    <property type="entry name" value="FKBP_PPIASE"/>
    <property type="match status" value="1"/>
</dbReference>
<keyword evidence="4" id="KW-0963">Cytoplasm</keyword>
<keyword evidence="7 9" id="KW-0413">Isomerase</keyword>